<gene>
    <name evidence="1" type="ORF">BHQ10_006689</name>
</gene>
<organism evidence="1 2">
    <name type="scientific">Talaromyces amestolkiae</name>
    <dbReference type="NCBI Taxonomy" id="1196081"/>
    <lineage>
        <taxon>Eukaryota</taxon>
        <taxon>Fungi</taxon>
        <taxon>Dikarya</taxon>
        <taxon>Ascomycota</taxon>
        <taxon>Pezizomycotina</taxon>
        <taxon>Eurotiomycetes</taxon>
        <taxon>Eurotiomycetidae</taxon>
        <taxon>Eurotiales</taxon>
        <taxon>Trichocomaceae</taxon>
        <taxon>Talaromyces</taxon>
        <taxon>Talaromyces sect. Talaromyces</taxon>
    </lineage>
</organism>
<reference evidence="1 2" key="1">
    <citation type="journal article" date="2017" name="Biotechnol. Biofuels">
        <title>Differential beta-glucosidase expression as a function of carbon source availability in Talaromyces amestolkiae: a genomic and proteomic approach.</title>
        <authorList>
            <person name="de Eugenio L.I."/>
            <person name="Mendez-Liter J.A."/>
            <person name="Nieto-Dominguez M."/>
            <person name="Alonso L."/>
            <person name="Gil-Munoz J."/>
            <person name="Barriuso J."/>
            <person name="Prieto A."/>
            <person name="Martinez M.J."/>
        </authorList>
    </citation>
    <scope>NUCLEOTIDE SEQUENCE [LARGE SCALE GENOMIC DNA]</scope>
    <source>
        <strain evidence="1 2">CIB</strain>
    </source>
</reference>
<sequence length="78" mass="8952">MGFASDGNQLGIDFDTFRKDDHHGVPRYQRLAVEEIYFAGHEAEEESVAFVRDLESANENICQKDDNFRRLAALQISF</sequence>
<name>A0A364L4E0_TALAM</name>
<dbReference type="RefSeq" id="XP_040735193.1">
    <property type="nucleotide sequence ID" value="XM_040879302.1"/>
</dbReference>
<comment type="caution">
    <text evidence="1">The sequence shown here is derived from an EMBL/GenBank/DDBJ whole genome shotgun (WGS) entry which is preliminary data.</text>
</comment>
<dbReference type="EMBL" id="MIKG01000012">
    <property type="protein sequence ID" value="RAO70677.1"/>
    <property type="molecule type" value="Genomic_DNA"/>
</dbReference>
<accession>A0A364L4E0</accession>
<evidence type="ECO:0000313" key="2">
    <source>
        <dbReference type="Proteomes" id="UP000249363"/>
    </source>
</evidence>
<protein>
    <submittedName>
        <fullName evidence="1">Uncharacterized protein</fullName>
    </submittedName>
</protein>
<proteinExistence type="predicted"/>
<dbReference type="GeneID" id="63795905"/>
<dbReference type="Proteomes" id="UP000249363">
    <property type="component" value="Unassembled WGS sequence"/>
</dbReference>
<dbReference type="AlphaFoldDB" id="A0A364L4E0"/>
<keyword evidence="2" id="KW-1185">Reference proteome</keyword>
<evidence type="ECO:0000313" key="1">
    <source>
        <dbReference type="EMBL" id="RAO70677.1"/>
    </source>
</evidence>